<evidence type="ECO:0000313" key="3">
    <source>
        <dbReference type="Proteomes" id="UP000294543"/>
    </source>
</evidence>
<dbReference type="NCBIfam" id="TIGR03891">
    <property type="entry name" value="thiopep_ocin"/>
    <property type="match status" value="2"/>
</dbReference>
<dbReference type="AlphaFoldDB" id="A0A4R4W2V8"/>
<organism evidence="2 3">
    <name type="scientific">Nonomuraea diastatica</name>
    <dbReference type="NCBI Taxonomy" id="1848329"/>
    <lineage>
        <taxon>Bacteria</taxon>
        <taxon>Bacillati</taxon>
        <taxon>Actinomycetota</taxon>
        <taxon>Actinomycetes</taxon>
        <taxon>Streptosporangiales</taxon>
        <taxon>Streptosporangiaceae</taxon>
        <taxon>Nonomuraea</taxon>
    </lineage>
</organism>
<proteinExistence type="predicted"/>
<accession>A0A4R4W2V8</accession>
<dbReference type="InterPro" id="IPR023809">
    <property type="entry name" value="Thiopep_bacteriocin_synth_dom"/>
</dbReference>
<evidence type="ECO:0000313" key="2">
    <source>
        <dbReference type="EMBL" id="TDD12909.1"/>
    </source>
</evidence>
<protein>
    <recommendedName>
        <fullName evidence="1">Thiopeptide-type bacteriocin biosynthesis domain-containing protein</fullName>
    </recommendedName>
</protein>
<dbReference type="OrthoDB" id="3607295at2"/>
<gene>
    <name evidence="2" type="ORF">E1294_43025</name>
</gene>
<feature type="domain" description="Thiopeptide-type bacteriocin biosynthesis" evidence="1">
    <location>
        <begin position="6"/>
        <end position="319"/>
    </location>
</feature>
<sequence length="335" mass="37264">MRDSDWISVHAFYHGDLDELLVRAVAPMVEEFDDRDLASDWFFLRYWDGGPHVRLRVLPSRGIERAEVENTIRDRLDHYFRLHPSASRMRQDDYALTARALAQWEEVDAYFTQLQSNNSLSFIPYQREHARYGTGASIEAVERHFVESSRIALRLLAHGLTYDRRGTAALALILLTWLIGGDDVALVANWSVRRRRHSGGPLSPTGEGLDVHTDAQREHAVRIARQMHALAAQAPETTGTGTLIDWARSLRALRESLAAGVETGAFHPPTRGWEGSGDIFVSEPRAKVFTVLDICAHLICNRLGLSLTAEGVVRSLAAHGVTALAGERSQVSGVA</sequence>
<comment type="caution">
    <text evidence="2">The sequence shown here is derived from an EMBL/GenBank/DDBJ whole genome shotgun (WGS) entry which is preliminary data.</text>
</comment>
<dbReference type="EMBL" id="SMKP01000193">
    <property type="protein sequence ID" value="TDD12909.1"/>
    <property type="molecule type" value="Genomic_DNA"/>
</dbReference>
<keyword evidence="3" id="KW-1185">Reference proteome</keyword>
<dbReference type="Pfam" id="PF14028">
    <property type="entry name" value="Lant_dehydr_C"/>
    <property type="match status" value="1"/>
</dbReference>
<evidence type="ECO:0000259" key="1">
    <source>
        <dbReference type="Pfam" id="PF14028"/>
    </source>
</evidence>
<dbReference type="RefSeq" id="WP_132517053.1">
    <property type="nucleotide sequence ID" value="NZ_SMKP01000193.1"/>
</dbReference>
<name>A0A4R4W2V8_9ACTN</name>
<dbReference type="Proteomes" id="UP000294543">
    <property type="component" value="Unassembled WGS sequence"/>
</dbReference>
<reference evidence="2 3" key="1">
    <citation type="submission" date="2019-03" db="EMBL/GenBank/DDBJ databases">
        <title>Draft genome sequences of novel Actinobacteria.</title>
        <authorList>
            <person name="Sahin N."/>
            <person name="Ay H."/>
            <person name="Saygin H."/>
        </authorList>
    </citation>
    <scope>NUCLEOTIDE SEQUENCE [LARGE SCALE GENOMIC DNA]</scope>
    <source>
        <strain evidence="2 3">KC712</strain>
    </source>
</reference>